<dbReference type="InterPro" id="IPR018102">
    <property type="entry name" value="Ribosomal_uS11_CS"/>
</dbReference>
<evidence type="ECO:0000256" key="6">
    <source>
        <dbReference type="ARBA" id="ARBA00022980"/>
    </source>
</evidence>
<dbReference type="InterPro" id="IPR018269">
    <property type="entry name" value="Ribosomal_uS13_CS"/>
</dbReference>
<dbReference type="InterPro" id="IPR019981">
    <property type="entry name" value="Ribosomal_uS11_bac-type"/>
</dbReference>
<dbReference type="GO" id="GO:0006412">
    <property type="term" value="P:translation"/>
    <property type="evidence" value="ECO:0007669"/>
    <property type="project" value="InterPro"/>
</dbReference>
<keyword evidence="6 12" id="KW-0689">Ribosomal protein</keyword>
<dbReference type="Gene3D" id="4.10.910.10">
    <property type="entry name" value="30s ribosomal protein s13, domain 2"/>
    <property type="match status" value="1"/>
</dbReference>
<dbReference type="InterPro" id="IPR027437">
    <property type="entry name" value="Rbsml_uS13_C"/>
</dbReference>
<comment type="similarity">
    <text evidence="1 12">Belongs to the universal ribosomal protein uS11 family.</text>
</comment>
<evidence type="ECO:0000256" key="9">
    <source>
        <dbReference type="ARBA" id="ARBA00035166"/>
    </source>
</evidence>
<sequence length="219" mass="24179">MARIAGVDIPKNKRGVIALTYIFGLGNSRAIEILEKAQVSQDKKVQDWNDDEIGAIREAVSAFKIEGELRSEVSLNIKRLMDIGCYRGIRHRTGLPLRGQRTKNNSRTRKEAHISATFNNIIISLTNKKGEVISWSSAGKMGFRGSKKNTPYAAQMAAEDCSKVALEAGLKKVKVYVKGPGNGRESAIRSLHNGGIEVTEIIDVTPMPHNGCRPPKRRR</sequence>
<dbReference type="AlphaFoldDB" id="A0A4W5LLK3"/>
<dbReference type="NCBIfam" id="NF003698">
    <property type="entry name" value="PRK05309.1"/>
    <property type="match status" value="1"/>
</dbReference>
<accession>A0A4W5LLK3</accession>
<keyword evidence="14" id="KW-1185">Reference proteome</keyword>
<dbReference type="STRING" id="62062.ENSHHUP00000026733"/>
<evidence type="ECO:0000256" key="11">
    <source>
        <dbReference type="ARBA" id="ARBA00035468"/>
    </source>
</evidence>
<comment type="subunit">
    <text evidence="3">Part of the 30S ribosomal subunit.</text>
</comment>
<dbReference type="NCBIfam" id="TIGR03631">
    <property type="entry name" value="uS13_bact"/>
    <property type="match status" value="1"/>
</dbReference>
<keyword evidence="5" id="KW-0694">RNA-binding</keyword>
<evidence type="ECO:0000256" key="5">
    <source>
        <dbReference type="ARBA" id="ARBA00022884"/>
    </source>
</evidence>
<dbReference type="GO" id="GO:0015935">
    <property type="term" value="C:small ribosomal subunit"/>
    <property type="evidence" value="ECO:0007669"/>
    <property type="project" value="UniProtKB-ARBA"/>
</dbReference>
<dbReference type="PROSITE" id="PS00054">
    <property type="entry name" value="RIBOSOMAL_S11"/>
    <property type="match status" value="1"/>
</dbReference>
<dbReference type="InterPro" id="IPR001892">
    <property type="entry name" value="Ribosomal_uS13"/>
</dbReference>
<dbReference type="InterPro" id="IPR019980">
    <property type="entry name" value="Ribosomal_uS13_bac-type"/>
</dbReference>
<dbReference type="Gene3D" id="3.30.420.80">
    <property type="entry name" value="Ribosomal protein S11"/>
    <property type="match status" value="1"/>
</dbReference>
<dbReference type="PANTHER" id="PTHR11759">
    <property type="entry name" value="40S RIBOSOMAL PROTEIN S14/30S RIBOSOMAL PROTEIN S11"/>
    <property type="match status" value="1"/>
</dbReference>
<evidence type="ECO:0000256" key="3">
    <source>
        <dbReference type="ARBA" id="ARBA00011458"/>
    </source>
</evidence>
<evidence type="ECO:0000256" key="10">
    <source>
        <dbReference type="ARBA" id="ARBA00035260"/>
    </source>
</evidence>
<evidence type="ECO:0000256" key="8">
    <source>
        <dbReference type="ARBA" id="ARBA00035021"/>
    </source>
</evidence>
<evidence type="ECO:0000256" key="4">
    <source>
        <dbReference type="ARBA" id="ARBA00022730"/>
    </source>
</evidence>
<evidence type="ECO:0000256" key="7">
    <source>
        <dbReference type="ARBA" id="ARBA00023274"/>
    </source>
</evidence>
<dbReference type="Gene3D" id="1.10.8.50">
    <property type="match status" value="1"/>
</dbReference>
<reference evidence="14" key="1">
    <citation type="submission" date="2018-06" db="EMBL/GenBank/DDBJ databases">
        <title>Genome assembly of Danube salmon.</title>
        <authorList>
            <person name="Macqueen D.J."/>
            <person name="Gundappa M.K."/>
        </authorList>
    </citation>
    <scope>NUCLEOTIDE SEQUENCE [LARGE SCALE GENOMIC DNA]</scope>
</reference>
<keyword evidence="7 12" id="KW-0687">Ribonucleoprotein</keyword>
<dbReference type="NCBIfam" id="TIGR03632">
    <property type="entry name" value="uS11_bact"/>
    <property type="match status" value="1"/>
</dbReference>
<dbReference type="Pfam" id="PF00411">
    <property type="entry name" value="Ribosomal_S11"/>
    <property type="match status" value="1"/>
</dbReference>
<proteinExistence type="inferred from homology"/>
<dbReference type="Pfam" id="PF00416">
    <property type="entry name" value="Ribosomal_S13"/>
    <property type="match status" value="1"/>
</dbReference>
<dbReference type="InterPro" id="IPR036967">
    <property type="entry name" value="Ribosomal_uS11_sf"/>
</dbReference>
<dbReference type="PROSITE" id="PS00646">
    <property type="entry name" value="RIBOSOMAL_S13_1"/>
    <property type="match status" value="1"/>
</dbReference>
<comment type="subunit">
    <text evidence="8">Component of the small ribosomal subunit.</text>
</comment>
<dbReference type="SUPFAM" id="SSF46946">
    <property type="entry name" value="S13-like H2TH domain"/>
    <property type="match status" value="1"/>
</dbReference>
<evidence type="ECO:0000313" key="14">
    <source>
        <dbReference type="Proteomes" id="UP000314982"/>
    </source>
</evidence>
<dbReference type="GO" id="GO:0019843">
    <property type="term" value="F:rRNA binding"/>
    <property type="evidence" value="ECO:0007669"/>
    <property type="project" value="UniProtKB-KW"/>
</dbReference>
<reference evidence="13" key="2">
    <citation type="submission" date="2025-08" db="UniProtKB">
        <authorList>
            <consortium name="Ensembl"/>
        </authorList>
    </citation>
    <scope>IDENTIFICATION</scope>
</reference>
<dbReference type="PROSITE" id="PS50159">
    <property type="entry name" value="RIBOSOMAL_S13_2"/>
    <property type="match status" value="1"/>
</dbReference>
<evidence type="ECO:0000256" key="2">
    <source>
        <dbReference type="ARBA" id="ARBA00008080"/>
    </source>
</evidence>
<dbReference type="FunFam" id="3.30.420.80:FF:000004">
    <property type="entry name" value="30S ribosomal protein S11"/>
    <property type="match status" value="1"/>
</dbReference>
<reference evidence="13" key="3">
    <citation type="submission" date="2025-09" db="UniProtKB">
        <authorList>
            <consortium name="Ensembl"/>
        </authorList>
    </citation>
    <scope>IDENTIFICATION</scope>
</reference>
<keyword evidence="4" id="KW-0699">rRNA-binding</keyword>
<comment type="similarity">
    <text evidence="2">Belongs to the universal ribosomal protein uS13 family.</text>
</comment>
<dbReference type="Ensembl" id="ENSHHUT00000027792.1">
    <property type="protein sequence ID" value="ENSHHUP00000026733.1"/>
    <property type="gene ID" value="ENSHHUG00000016919.1"/>
</dbReference>
<dbReference type="SUPFAM" id="SSF53137">
    <property type="entry name" value="Translational machinery components"/>
    <property type="match status" value="1"/>
</dbReference>
<dbReference type="InterPro" id="IPR010979">
    <property type="entry name" value="Ribosomal_uS13-like_H2TH"/>
</dbReference>
<protein>
    <recommendedName>
        <fullName evidence="10">Small ribosomal subunit protein uS11c</fullName>
    </recommendedName>
    <alternativeName>
        <fullName evidence="11">40S ribosomal protein S18</fullName>
    </alternativeName>
    <alternativeName>
        <fullName evidence="9">Small ribosomal subunit protein uS13</fullName>
    </alternativeName>
</protein>
<dbReference type="FunFam" id="1.10.8.50:FF:000001">
    <property type="entry name" value="30S ribosomal protein S13"/>
    <property type="match status" value="1"/>
</dbReference>
<evidence type="ECO:0000313" key="13">
    <source>
        <dbReference type="Ensembl" id="ENSHHUP00000026733.1"/>
    </source>
</evidence>
<evidence type="ECO:0000256" key="12">
    <source>
        <dbReference type="RuleBase" id="RU003629"/>
    </source>
</evidence>
<dbReference type="HAMAP" id="MF_01315">
    <property type="entry name" value="Ribosomal_uS13"/>
    <property type="match status" value="1"/>
</dbReference>
<evidence type="ECO:0000256" key="1">
    <source>
        <dbReference type="ARBA" id="ARBA00006194"/>
    </source>
</evidence>
<dbReference type="GO" id="GO:0003735">
    <property type="term" value="F:structural constituent of ribosome"/>
    <property type="evidence" value="ECO:0007669"/>
    <property type="project" value="InterPro"/>
</dbReference>
<organism evidence="13 14">
    <name type="scientific">Hucho hucho</name>
    <name type="common">huchen</name>
    <dbReference type="NCBI Taxonomy" id="62062"/>
    <lineage>
        <taxon>Eukaryota</taxon>
        <taxon>Metazoa</taxon>
        <taxon>Chordata</taxon>
        <taxon>Craniata</taxon>
        <taxon>Vertebrata</taxon>
        <taxon>Euteleostomi</taxon>
        <taxon>Actinopterygii</taxon>
        <taxon>Neopterygii</taxon>
        <taxon>Teleostei</taxon>
        <taxon>Protacanthopterygii</taxon>
        <taxon>Salmoniformes</taxon>
        <taxon>Salmonidae</taxon>
        <taxon>Salmoninae</taxon>
        <taxon>Hucho</taxon>
    </lineage>
</organism>
<dbReference type="GeneTree" id="ENSGT00390000012691"/>
<dbReference type="InterPro" id="IPR001971">
    <property type="entry name" value="Ribosomal_uS11"/>
</dbReference>
<dbReference type="Proteomes" id="UP000314982">
    <property type="component" value="Unassembled WGS sequence"/>
</dbReference>
<dbReference type="HAMAP" id="MF_01310">
    <property type="entry name" value="Ribosomal_uS11"/>
    <property type="match status" value="1"/>
</dbReference>
<name>A0A4W5LLK3_9TELE</name>